<dbReference type="PANTHER" id="PTHR43540">
    <property type="entry name" value="PEROXYUREIDOACRYLATE/UREIDOACRYLATE AMIDOHYDROLASE-RELATED"/>
    <property type="match status" value="1"/>
</dbReference>
<sequence length="433" mass="47538">MFGLQLSRWISHSLCRIITITSWVTDINCALSNPFEEDINTKTAITSNEIIGGPTNFWLYSNKTGFDLTHPPTPDDPPIFPRNSLKTTIDTVAIDPSKTALVVIDLENYFISPALGRPKDAVGMEVVKKLVQSTIPACRKAGIPVVWLNWGLTDDDIDTMPPTILKGFGADINFVDGEKRIGSLGEDIGKLVLENGTVIEGGRSLIKNQWNTALYQPLADKADPDQDIWIYKNRLSGFWGGTGIEDALKARGIRTLLGGGHGQSNTSLVDDAIQMVNKVATLSVASPSTTVENPNMSDKHAESALPSAQEIRNSASTSSVQSTAARPLFNTREGRIAAFKRALETNTLPENRANLEALICYYEDGGKIPEGDEEVWAVDGQVSFGTRKYTSFDQMPEGWLFKTKYLDSSNLYQIHYNPKADELIADKEGRVIL</sequence>
<dbReference type="EMBL" id="JAUJFL010000002">
    <property type="protein sequence ID" value="KAK2611810.1"/>
    <property type="molecule type" value="Genomic_DNA"/>
</dbReference>
<dbReference type="AlphaFoldDB" id="A0AAD9SND2"/>
<dbReference type="SUPFAM" id="SSF52499">
    <property type="entry name" value="Isochorismatase-like hydrolases"/>
    <property type="match status" value="1"/>
</dbReference>
<proteinExistence type="predicted"/>
<dbReference type="Gene3D" id="3.40.50.850">
    <property type="entry name" value="Isochorismatase-like"/>
    <property type="match status" value="1"/>
</dbReference>
<gene>
    <name evidence="1" type="ORF">N8I77_005134</name>
</gene>
<reference evidence="1" key="1">
    <citation type="submission" date="2023-06" db="EMBL/GenBank/DDBJ databases">
        <authorList>
            <person name="Noh H."/>
        </authorList>
    </citation>
    <scope>NUCLEOTIDE SEQUENCE</scope>
    <source>
        <strain evidence="1">DUCC20226</strain>
    </source>
</reference>
<organism evidence="1 2">
    <name type="scientific">Phomopsis amygdali</name>
    <name type="common">Fusicoccum amygdali</name>
    <dbReference type="NCBI Taxonomy" id="1214568"/>
    <lineage>
        <taxon>Eukaryota</taxon>
        <taxon>Fungi</taxon>
        <taxon>Dikarya</taxon>
        <taxon>Ascomycota</taxon>
        <taxon>Pezizomycotina</taxon>
        <taxon>Sordariomycetes</taxon>
        <taxon>Sordariomycetidae</taxon>
        <taxon>Diaporthales</taxon>
        <taxon>Diaporthaceae</taxon>
        <taxon>Diaporthe</taxon>
    </lineage>
</organism>
<name>A0AAD9SND2_PHOAM</name>
<dbReference type="InterPro" id="IPR050272">
    <property type="entry name" value="Isochorismatase-like_hydrls"/>
</dbReference>
<dbReference type="InterPro" id="IPR036380">
    <property type="entry name" value="Isochorismatase-like_sf"/>
</dbReference>
<protein>
    <recommendedName>
        <fullName evidence="3">Isochorismatase-like domain-containing protein</fullName>
    </recommendedName>
</protein>
<evidence type="ECO:0000313" key="2">
    <source>
        <dbReference type="Proteomes" id="UP001265746"/>
    </source>
</evidence>
<evidence type="ECO:0008006" key="3">
    <source>
        <dbReference type="Google" id="ProtNLM"/>
    </source>
</evidence>
<evidence type="ECO:0000313" key="1">
    <source>
        <dbReference type="EMBL" id="KAK2611810.1"/>
    </source>
</evidence>
<accession>A0AAD9SND2</accession>
<comment type="caution">
    <text evidence="1">The sequence shown here is derived from an EMBL/GenBank/DDBJ whole genome shotgun (WGS) entry which is preliminary data.</text>
</comment>
<dbReference type="PANTHER" id="PTHR43540:SF9">
    <property type="entry name" value="FAMILY HYDROLASE, PUTATIVE (AFU_ORTHOLOGUE AFUA_2G08700)-RELATED"/>
    <property type="match status" value="1"/>
</dbReference>
<dbReference type="Proteomes" id="UP001265746">
    <property type="component" value="Unassembled WGS sequence"/>
</dbReference>
<keyword evidence="2" id="KW-1185">Reference proteome</keyword>